<evidence type="ECO:0000256" key="11">
    <source>
        <dbReference type="ARBA" id="ARBA00022840"/>
    </source>
</evidence>
<feature type="domain" description="PEP-utilising enzyme C-terminal" evidence="18">
    <location>
        <begin position="473"/>
        <end position="768"/>
    </location>
</feature>
<proteinExistence type="inferred from homology"/>
<evidence type="ECO:0000256" key="8">
    <source>
        <dbReference type="ARBA" id="ARBA00022723"/>
    </source>
</evidence>
<dbReference type="InterPro" id="IPR000121">
    <property type="entry name" value="PEP_util_C"/>
</dbReference>
<comment type="similarity">
    <text evidence="4 15">Belongs to the PEP-utilizing enzyme family.</text>
</comment>
<evidence type="ECO:0000256" key="5">
    <source>
        <dbReference type="ARBA" id="ARBA00011996"/>
    </source>
</evidence>
<dbReference type="PANTHER" id="PTHR43030:SF1">
    <property type="entry name" value="PHOSPHOENOLPYRUVATE SYNTHASE"/>
    <property type="match status" value="1"/>
</dbReference>
<dbReference type="UniPathway" id="UPA00138"/>
<evidence type="ECO:0000256" key="6">
    <source>
        <dbReference type="ARBA" id="ARBA00021623"/>
    </source>
</evidence>
<dbReference type="NCBIfam" id="TIGR01418">
    <property type="entry name" value="PEP_synth"/>
    <property type="match status" value="1"/>
</dbReference>
<evidence type="ECO:0000256" key="13">
    <source>
        <dbReference type="ARBA" id="ARBA00033470"/>
    </source>
</evidence>
<dbReference type="Pfam" id="PF02896">
    <property type="entry name" value="PEP-utilizers_C"/>
    <property type="match status" value="1"/>
</dbReference>
<evidence type="ECO:0000313" key="20">
    <source>
        <dbReference type="Proteomes" id="UP000176376"/>
    </source>
</evidence>
<dbReference type="Gene3D" id="3.30.470.20">
    <property type="entry name" value="ATP-grasp fold, B domain"/>
    <property type="match status" value="1"/>
</dbReference>
<protein>
    <recommendedName>
        <fullName evidence="6 15">Phosphoenolpyruvate synthase</fullName>
        <shortName evidence="15">PEP synthase</shortName>
        <ecNumber evidence="5 15">2.7.9.2</ecNumber>
    </recommendedName>
    <alternativeName>
        <fullName evidence="13 15">Pyruvate, water dikinase</fullName>
    </alternativeName>
</protein>
<keyword evidence="11 15" id="KW-0067">ATP-binding</keyword>
<dbReference type="SUPFAM" id="SSF51621">
    <property type="entry name" value="Phosphoenolpyruvate/pyruvate domain"/>
    <property type="match status" value="1"/>
</dbReference>
<dbReference type="InterPro" id="IPR002192">
    <property type="entry name" value="PPDK_AMP/ATP-bd"/>
</dbReference>
<name>A0A1F7JJJ2_9BACT</name>
<dbReference type="InterPro" id="IPR036637">
    <property type="entry name" value="Phosphohistidine_dom_sf"/>
</dbReference>
<evidence type="ECO:0000256" key="9">
    <source>
        <dbReference type="ARBA" id="ARBA00022741"/>
    </source>
</evidence>
<evidence type="ECO:0000256" key="10">
    <source>
        <dbReference type="ARBA" id="ARBA00022777"/>
    </source>
</evidence>
<keyword evidence="9 15" id="KW-0547">Nucleotide-binding</keyword>
<dbReference type="Gene3D" id="3.30.1490.20">
    <property type="entry name" value="ATP-grasp fold, A domain"/>
    <property type="match status" value="1"/>
</dbReference>
<dbReference type="GO" id="GO:0005524">
    <property type="term" value="F:ATP binding"/>
    <property type="evidence" value="ECO:0007669"/>
    <property type="project" value="UniProtKB-KW"/>
</dbReference>
<accession>A0A1F7JJJ2</accession>
<evidence type="ECO:0000256" key="14">
    <source>
        <dbReference type="ARBA" id="ARBA00047700"/>
    </source>
</evidence>
<dbReference type="STRING" id="1802074.A3J15_01025"/>
<sequence>MKSKYIKWFEEVGKADVNIVGGKGANLGEMLQAKFPVPYGFIVTSAAYFYFVESNNLQKKIHDTLKNLDHENAGELSYASKVLRLAFSQADIPKNLLSDIADHYELLRVRQAEIYKNLSMLDHTVTAFKSLVSSPLVAVRSSATAEDLPTASFAGQQESFLNIQGENHLINKIRECWASLFTERSIYYRHHQKFDDLKVGLAAVVQLMVQSEKSGIAFSIDPVTNDKSVITIEAILGLGEYIVQGKVTPDHFEVNKKSLSIEQIQIKHQDVALVKSGNRNIEIKVPKNKGTAVKLSDKEIIQIAKLVKNIEKHYFFPQDIEWAIENSQVYIVQSRPITTTGKQAFKAVEDANLDKYILIKADPASPGLGFGRPIILSSPEENNLIKQGNILVAKYTSPDYVPAMKRAAAIITEMGGRTSHAAIVSRELGIPAVVGAKEATRLLKKENVVTVNGSSGVVYRGNVYKTASQFIQKDTSPVTNLKTLTKVYVNLAQPEAAERVAKMNVDGIGLLRAEFIMADIGIHPKLIIKQHKEKEFIDKLVKKLLLFVKPFAPRPITYRATDFRTNEYRHLKGGELYEPEEENPMIGFRGASRYIACSDVFAMELKAIKKIRSMGYKNINLMIPFVRTPQELKQIRAILADHDLLDKPSFKLWIMVEVPSSAINIDEFIEVGLDGVSIGTNDLTMLILGVDRDNQEIAHLYDERNPAVMWALKRVIDACRKAKITVSICGQGPSDHPDMAEQLVTWGITSVSVTPDVIYRTREIVHDIEKRLWPKLKK</sequence>
<dbReference type="InterPro" id="IPR008279">
    <property type="entry name" value="PEP-util_enz_mobile_dom"/>
</dbReference>
<dbReference type="PANTHER" id="PTHR43030">
    <property type="entry name" value="PHOSPHOENOLPYRUVATE SYNTHASE"/>
    <property type="match status" value="1"/>
</dbReference>
<dbReference type="SUPFAM" id="SSF52009">
    <property type="entry name" value="Phosphohistidine domain"/>
    <property type="match status" value="1"/>
</dbReference>
<comment type="function">
    <text evidence="2 15">Catalyzes the phosphorylation of pyruvate to phosphoenolpyruvate.</text>
</comment>
<dbReference type="Gene3D" id="3.50.30.10">
    <property type="entry name" value="Phosphohistidine domain"/>
    <property type="match status" value="1"/>
</dbReference>
<feature type="domain" description="Pyruvate phosphate dikinase AMP/ATP-binding" evidence="17">
    <location>
        <begin position="18"/>
        <end position="350"/>
    </location>
</feature>
<dbReference type="EC" id="2.7.9.2" evidence="5 15"/>
<gene>
    <name evidence="19" type="ORF">A3J15_01025</name>
</gene>
<keyword evidence="10 15" id="KW-0418">Kinase</keyword>
<evidence type="ECO:0000259" key="16">
    <source>
        <dbReference type="Pfam" id="PF00391"/>
    </source>
</evidence>
<feature type="domain" description="PEP-utilising enzyme mobile" evidence="16">
    <location>
        <begin position="385"/>
        <end position="456"/>
    </location>
</feature>
<dbReference type="InterPro" id="IPR018274">
    <property type="entry name" value="PEP_util_AS"/>
</dbReference>
<keyword evidence="8 15" id="KW-0479">Metal-binding</keyword>
<dbReference type="Pfam" id="PF00391">
    <property type="entry name" value="PEP-utilizers"/>
    <property type="match status" value="1"/>
</dbReference>
<dbReference type="GO" id="GO:0006094">
    <property type="term" value="P:gluconeogenesis"/>
    <property type="evidence" value="ECO:0007669"/>
    <property type="project" value="UniProtKB-UniPathway"/>
</dbReference>
<dbReference type="PRINTS" id="PR01736">
    <property type="entry name" value="PHPHTRNFRASE"/>
</dbReference>
<dbReference type="AlphaFoldDB" id="A0A1F7JJJ2"/>
<dbReference type="Pfam" id="PF01326">
    <property type="entry name" value="PPDK_N"/>
    <property type="match status" value="1"/>
</dbReference>
<dbReference type="InterPro" id="IPR040442">
    <property type="entry name" value="Pyrv_kinase-like_dom_sf"/>
</dbReference>
<evidence type="ECO:0000313" key="19">
    <source>
        <dbReference type="EMBL" id="OGK55779.1"/>
    </source>
</evidence>
<evidence type="ECO:0000256" key="2">
    <source>
        <dbReference type="ARBA" id="ARBA00002988"/>
    </source>
</evidence>
<reference evidence="19 20" key="1">
    <citation type="journal article" date="2016" name="Nat. Commun.">
        <title>Thousands of microbial genomes shed light on interconnected biogeochemical processes in an aquifer system.</title>
        <authorList>
            <person name="Anantharaman K."/>
            <person name="Brown C.T."/>
            <person name="Hug L.A."/>
            <person name="Sharon I."/>
            <person name="Castelle C.J."/>
            <person name="Probst A.J."/>
            <person name="Thomas B.C."/>
            <person name="Singh A."/>
            <person name="Wilkins M.J."/>
            <person name="Karaoz U."/>
            <person name="Brodie E.L."/>
            <person name="Williams K.H."/>
            <person name="Hubbard S.S."/>
            <person name="Banfield J.F."/>
        </authorList>
    </citation>
    <scope>NUCLEOTIDE SEQUENCE [LARGE SCALE GENOMIC DNA]</scope>
</reference>
<evidence type="ECO:0000259" key="18">
    <source>
        <dbReference type="Pfam" id="PF02896"/>
    </source>
</evidence>
<comment type="caution">
    <text evidence="19">The sequence shown here is derived from an EMBL/GenBank/DDBJ whole genome shotgun (WGS) entry which is preliminary data.</text>
</comment>
<evidence type="ECO:0000259" key="17">
    <source>
        <dbReference type="Pfam" id="PF01326"/>
    </source>
</evidence>
<organism evidence="19 20">
    <name type="scientific">Candidatus Roizmanbacteria bacterium RIFCSPLOWO2_02_FULL_38_10</name>
    <dbReference type="NCBI Taxonomy" id="1802074"/>
    <lineage>
        <taxon>Bacteria</taxon>
        <taxon>Candidatus Roizmaniibacteriota</taxon>
    </lineage>
</organism>
<dbReference type="NCBIfam" id="NF005057">
    <property type="entry name" value="PRK06464.1"/>
    <property type="match status" value="1"/>
</dbReference>
<evidence type="ECO:0000256" key="12">
    <source>
        <dbReference type="ARBA" id="ARBA00022842"/>
    </source>
</evidence>
<dbReference type="InterPro" id="IPR006319">
    <property type="entry name" value="PEP_synth"/>
</dbReference>
<evidence type="ECO:0000256" key="1">
    <source>
        <dbReference type="ARBA" id="ARBA00001946"/>
    </source>
</evidence>
<dbReference type="InterPro" id="IPR013815">
    <property type="entry name" value="ATP_grasp_subdomain_1"/>
</dbReference>
<comment type="pathway">
    <text evidence="3 15">Carbohydrate biosynthesis; gluconeogenesis.</text>
</comment>
<dbReference type="SUPFAM" id="SSF56059">
    <property type="entry name" value="Glutathione synthetase ATP-binding domain-like"/>
    <property type="match status" value="1"/>
</dbReference>
<dbReference type="EMBL" id="MGAY01000053">
    <property type="protein sequence ID" value="OGK55779.1"/>
    <property type="molecule type" value="Genomic_DNA"/>
</dbReference>
<dbReference type="GO" id="GO:0046872">
    <property type="term" value="F:metal ion binding"/>
    <property type="evidence" value="ECO:0007669"/>
    <property type="project" value="UniProtKB-KW"/>
</dbReference>
<evidence type="ECO:0000256" key="3">
    <source>
        <dbReference type="ARBA" id="ARBA00004742"/>
    </source>
</evidence>
<comment type="catalytic activity">
    <reaction evidence="14 15">
        <text>pyruvate + ATP + H2O = phosphoenolpyruvate + AMP + phosphate + 2 H(+)</text>
        <dbReference type="Rhea" id="RHEA:11364"/>
        <dbReference type="ChEBI" id="CHEBI:15361"/>
        <dbReference type="ChEBI" id="CHEBI:15377"/>
        <dbReference type="ChEBI" id="CHEBI:15378"/>
        <dbReference type="ChEBI" id="CHEBI:30616"/>
        <dbReference type="ChEBI" id="CHEBI:43474"/>
        <dbReference type="ChEBI" id="CHEBI:58702"/>
        <dbReference type="ChEBI" id="CHEBI:456215"/>
        <dbReference type="EC" id="2.7.9.2"/>
    </reaction>
</comment>
<comment type="cofactor">
    <cofactor evidence="1 15">
        <name>Mg(2+)</name>
        <dbReference type="ChEBI" id="CHEBI:18420"/>
    </cofactor>
</comment>
<evidence type="ECO:0000256" key="15">
    <source>
        <dbReference type="PIRNR" id="PIRNR000854"/>
    </source>
</evidence>
<dbReference type="Proteomes" id="UP000176376">
    <property type="component" value="Unassembled WGS sequence"/>
</dbReference>
<dbReference type="InterPro" id="IPR015813">
    <property type="entry name" value="Pyrv/PenolPyrv_kinase-like_dom"/>
</dbReference>
<dbReference type="Gene3D" id="3.20.20.60">
    <property type="entry name" value="Phosphoenolpyruvate-binding domains"/>
    <property type="match status" value="1"/>
</dbReference>
<keyword evidence="7 15" id="KW-0808">Transferase</keyword>
<dbReference type="PROSITE" id="PS00370">
    <property type="entry name" value="PEP_ENZYMES_PHOS_SITE"/>
    <property type="match status" value="1"/>
</dbReference>
<keyword evidence="12 15" id="KW-0460">Magnesium</keyword>
<dbReference type="GO" id="GO:0008986">
    <property type="term" value="F:pyruvate, water dikinase activity"/>
    <property type="evidence" value="ECO:0007669"/>
    <property type="project" value="UniProtKB-EC"/>
</dbReference>
<evidence type="ECO:0000256" key="4">
    <source>
        <dbReference type="ARBA" id="ARBA00007837"/>
    </source>
</evidence>
<dbReference type="PIRSF" id="PIRSF000854">
    <property type="entry name" value="PEP_synthase"/>
    <property type="match status" value="1"/>
</dbReference>
<evidence type="ECO:0000256" key="7">
    <source>
        <dbReference type="ARBA" id="ARBA00022679"/>
    </source>
</evidence>